<dbReference type="PROSITE" id="PS00737">
    <property type="entry name" value="THIOLASE_2"/>
    <property type="match status" value="1"/>
</dbReference>
<feature type="active site" description="Acyl-thioester intermediate" evidence="7">
    <location>
        <position position="65"/>
    </location>
</feature>
<comment type="similarity">
    <text evidence="1 8">Belongs to the thiolase-like superfamily. Thiolase family.</text>
</comment>
<protein>
    <recommendedName>
        <fullName evidence="6">Probable acetyl-CoA acetyltransferase</fullName>
        <ecNumber evidence="2">2.3.1.9</ecNumber>
    </recommendedName>
    <alternativeName>
        <fullName evidence="5">Acetoacetyl-CoA thiolase</fullName>
    </alternativeName>
</protein>
<dbReference type="SUPFAM" id="SSF53901">
    <property type="entry name" value="Thiolase-like"/>
    <property type="match status" value="2"/>
</dbReference>
<proteinExistence type="inferred from homology"/>
<evidence type="ECO:0000256" key="4">
    <source>
        <dbReference type="ARBA" id="ARBA00023315"/>
    </source>
</evidence>
<feature type="domain" description="Thiolase C-terminal" evidence="10">
    <location>
        <begin position="250"/>
        <end position="369"/>
    </location>
</feature>
<feature type="domain" description="Thiolase N-terminal" evidence="9">
    <location>
        <begin position="2"/>
        <end position="240"/>
    </location>
</feature>
<dbReference type="EMBL" id="JAPDOD010000040">
    <property type="protein sequence ID" value="MDA0164996.1"/>
    <property type="molecule type" value="Genomic_DNA"/>
</dbReference>
<dbReference type="CDD" id="cd00751">
    <property type="entry name" value="thiolase"/>
    <property type="match status" value="1"/>
</dbReference>
<dbReference type="NCBIfam" id="TIGR01930">
    <property type="entry name" value="AcCoA-C-Actrans"/>
    <property type="match status" value="1"/>
</dbReference>
<dbReference type="InterPro" id="IPR020610">
    <property type="entry name" value="Thiolase_AS"/>
</dbReference>
<reference evidence="11" key="1">
    <citation type="submission" date="2022-10" db="EMBL/GenBank/DDBJ databases">
        <title>The WGS of Solirubrobacter ginsenosidimutans DSM 21036.</title>
        <authorList>
            <person name="Jiang Z."/>
        </authorList>
    </citation>
    <scope>NUCLEOTIDE SEQUENCE</scope>
    <source>
        <strain evidence="11">DSM 21036</strain>
    </source>
</reference>
<evidence type="ECO:0000256" key="6">
    <source>
        <dbReference type="ARBA" id="ARBA00040529"/>
    </source>
</evidence>
<evidence type="ECO:0000259" key="10">
    <source>
        <dbReference type="Pfam" id="PF02803"/>
    </source>
</evidence>
<keyword evidence="4 8" id="KW-0012">Acyltransferase</keyword>
<accession>A0A9X3N0D6</accession>
<evidence type="ECO:0000256" key="3">
    <source>
        <dbReference type="ARBA" id="ARBA00022679"/>
    </source>
</evidence>
<sequence>MPATELGSHAIRAALERAQIAPEDVDEVLLGCVLQAGLGQNPARQAAIGAGLPVEVPATTLNMLCGSGLKAVTLAAQIIRAGDADIIVAGGMENMTRAPYLVPSGRFGARMGDATMVDSMVHDGLIDAFDNGHMGITAENVAEDYGITREQQDDFAAKSQQKAERAIADGTFKEEIVPIEVPQKKGGPRLVDNDEHPRAGTTTATLGKLHTAFRKDGGTVTAGNASGVNDGASALVVMSETMAAKRGLVPLGTVESYASVGVEPRVMGIGPISATRKALAKIGLRVEDVDLFELNEAFASQSLAVRNELGIAEERVNPHGGAIALGHPIGASGGRILVTLLHEMKREHLHRGVATLCVGGGQGQAAVIVNGAA</sequence>
<keyword evidence="12" id="KW-1185">Reference proteome</keyword>
<dbReference type="PANTHER" id="PTHR18919:SF107">
    <property type="entry name" value="ACETYL-COA ACETYLTRANSFERASE, CYTOSOLIC"/>
    <property type="match status" value="1"/>
</dbReference>
<dbReference type="AlphaFoldDB" id="A0A9X3N0D6"/>
<dbReference type="EC" id="2.3.1.9" evidence="2"/>
<dbReference type="PANTHER" id="PTHR18919">
    <property type="entry name" value="ACETYL-COA C-ACYLTRANSFERASE"/>
    <property type="match status" value="1"/>
</dbReference>
<dbReference type="InterPro" id="IPR020615">
    <property type="entry name" value="Thiolase_acyl_enz_int_AS"/>
</dbReference>
<evidence type="ECO:0000313" key="11">
    <source>
        <dbReference type="EMBL" id="MDA0164996.1"/>
    </source>
</evidence>
<dbReference type="Proteomes" id="UP001149140">
    <property type="component" value="Unassembled WGS sequence"/>
</dbReference>
<evidence type="ECO:0000259" key="9">
    <source>
        <dbReference type="Pfam" id="PF00108"/>
    </source>
</evidence>
<dbReference type="Pfam" id="PF00108">
    <property type="entry name" value="Thiolase_N"/>
    <property type="match status" value="1"/>
</dbReference>
<dbReference type="Pfam" id="PF02803">
    <property type="entry name" value="Thiolase_C"/>
    <property type="match status" value="1"/>
</dbReference>
<evidence type="ECO:0000256" key="2">
    <source>
        <dbReference type="ARBA" id="ARBA00012705"/>
    </source>
</evidence>
<evidence type="ECO:0000256" key="8">
    <source>
        <dbReference type="RuleBase" id="RU003557"/>
    </source>
</evidence>
<dbReference type="InterPro" id="IPR020613">
    <property type="entry name" value="Thiolase_CS"/>
</dbReference>
<evidence type="ECO:0000256" key="7">
    <source>
        <dbReference type="PIRSR" id="PIRSR000429-1"/>
    </source>
</evidence>
<dbReference type="InterPro" id="IPR020617">
    <property type="entry name" value="Thiolase_C"/>
</dbReference>
<evidence type="ECO:0000256" key="1">
    <source>
        <dbReference type="ARBA" id="ARBA00010982"/>
    </source>
</evidence>
<feature type="active site" description="Proton acceptor" evidence="7">
    <location>
        <position position="357"/>
    </location>
</feature>
<evidence type="ECO:0000313" key="12">
    <source>
        <dbReference type="Proteomes" id="UP001149140"/>
    </source>
</evidence>
<dbReference type="InterPro" id="IPR020616">
    <property type="entry name" value="Thiolase_N"/>
</dbReference>
<dbReference type="FunFam" id="3.40.47.10:FF:000010">
    <property type="entry name" value="Acetyl-CoA acetyltransferase (Thiolase)"/>
    <property type="match status" value="1"/>
</dbReference>
<dbReference type="PROSITE" id="PS00098">
    <property type="entry name" value="THIOLASE_1"/>
    <property type="match status" value="1"/>
</dbReference>
<comment type="caution">
    <text evidence="11">The sequence shown here is derived from an EMBL/GenBank/DDBJ whole genome shotgun (WGS) entry which is preliminary data.</text>
</comment>
<name>A0A9X3N0D6_9ACTN</name>
<evidence type="ECO:0000256" key="5">
    <source>
        <dbReference type="ARBA" id="ARBA00030755"/>
    </source>
</evidence>
<gene>
    <name evidence="11" type="ORF">OM076_32300</name>
</gene>
<dbReference type="InterPro" id="IPR016039">
    <property type="entry name" value="Thiolase-like"/>
</dbReference>
<dbReference type="GO" id="GO:0003985">
    <property type="term" value="F:acetyl-CoA C-acetyltransferase activity"/>
    <property type="evidence" value="ECO:0007669"/>
    <property type="project" value="UniProtKB-EC"/>
</dbReference>
<dbReference type="InterPro" id="IPR002155">
    <property type="entry name" value="Thiolase"/>
</dbReference>
<dbReference type="PIRSF" id="PIRSF000429">
    <property type="entry name" value="Ac-CoA_Ac_transf"/>
    <property type="match status" value="1"/>
</dbReference>
<feature type="active site" description="Proton acceptor" evidence="7">
    <location>
        <position position="327"/>
    </location>
</feature>
<organism evidence="11 12">
    <name type="scientific">Solirubrobacter ginsenosidimutans</name>
    <dbReference type="NCBI Taxonomy" id="490573"/>
    <lineage>
        <taxon>Bacteria</taxon>
        <taxon>Bacillati</taxon>
        <taxon>Actinomycetota</taxon>
        <taxon>Thermoleophilia</taxon>
        <taxon>Solirubrobacterales</taxon>
        <taxon>Solirubrobacteraceae</taxon>
        <taxon>Solirubrobacter</taxon>
    </lineage>
</organism>
<keyword evidence="3 8" id="KW-0808">Transferase</keyword>
<dbReference type="Gene3D" id="3.40.47.10">
    <property type="match status" value="2"/>
</dbReference>
<dbReference type="PROSITE" id="PS00099">
    <property type="entry name" value="THIOLASE_3"/>
    <property type="match status" value="1"/>
</dbReference>